<proteinExistence type="predicted"/>
<dbReference type="AlphaFoldDB" id="A0A2B5Y7L7"/>
<accession>A0A2B5Y7L7</accession>
<name>A0A2B5Y7L7_9BACI</name>
<dbReference type="Proteomes" id="UP000225997">
    <property type="component" value="Unassembled WGS sequence"/>
</dbReference>
<reference evidence="1 2" key="1">
    <citation type="submission" date="2017-09" db="EMBL/GenBank/DDBJ databases">
        <title>Large-scale bioinformatics analysis of Bacillus genomes uncovers conserved roles of natural products in bacterial physiology.</title>
        <authorList>
            <consortium name="Agbiome Team Llc"/>
            <person name="Bleich R.M."/>
            <person name="Grubbs K.J."/>
            <person name="Santa Maria K.C."/>
            <person name="Allen S.E."/>
            <person name="Farag S."/>
            <person name="Shank E.A."/>
            <person name="Bowers A."/>
        </authorList>
    </citation>
    <scope>NUCLEOTIDE SEQUENCE [LARGE SCALE GENOMIC DNA]</scope>
    <source>
        <strain evidence="1 2">AFS044250</strain>
    </source>
</reference>
<sequence length="61" mass="7039">MSGYVICQVIHRKVTVHESYGYWRGETCRETFPITDIVVTQNTKVYKSKKKAVNSAEKNIC</sequence>
<protein>
    <submittedName>
        <fullName evidence="1">Uncharacterized protein</fullName>
    </submittedName>
</protein>
<evidence type="ECO:0000313" key="1">
    <source>
        <dbReference type="EMBL" id="PHD74222.1"/>
    </source>
</evidence>
<dbReference type="EMBL" id="NUSQ01000011">
    <property type="protein sequence ID" value="PHD74222.1"/>
    <property type="molecule type" value="Genomic_DNA"/>
</dbReference>
<gene>
    <name evidence="1" type="ORF">COF40_02865</name>
</gene>
<comment type="caution">
    <text evidence="1">The sequence shown here is derived from an EMBL/GenBank/DDBJ whole genome shotgun (WGS) entry which is preliminary data.</text>
</comment>
<organism evidence="1 2">
    <name type="scientific">Bacillus toyonensis</name>
    <dbReference type="NCBI Taxonomy" id="155322"/>
    <lineage>
        <taxon>Bacteria</taxon>
        <taxon>Bacillati</taxon>
        <taxon>Bacillota</taxon>
        <taxon>Bacilli</taxon>
        <taxon>Bacillales</taxon>
        <taxon>Bacillaceae</taxon>
        <taxon>Bacillus</taxon>
        <taxon>Bacillus cereus group</taxon>
    </lineage>
</organism>
<evidence type="ECO:0000313" key="2">
    <source>
        <dbReference type="Proteomes" id="UP000225997"/>
    </source>
</evidence>